<dbReference type="AlphaFoldDB" id="A0A6S6U7I4"/>
<evidence type="ECO:0000313" key="1">
    <source>
        <dbReference type="EMBL" id="CAA6823516.1"/>
    </source>
</evidence>
<protein>
    <submittedName>
        <fullName evidence="1">Uncharacterized protein</fullName>
    </submittedName>
</protein>
<proteinExistence type="predicted"/>
<gene>
    <name evidence="1" type="ORF">HELGO_WM23518</name>
</gene>
<name>A0A6S6U7I4_9BACT</name>
<accession>A0A6S6U7I4</accession>
<sequence length="143" mass="16964">MTYMEWFKEHGKKHAAIMDRLGHLSNDEVIAYFRFDNMVKNEPDFCALYKDNKKCHDLEELNCYFCACPNFRFDDEGWQMKGAKYFSSCSIDSKEGDVFVTEDGNHQDCSKCAVPHRESYIRRHFSRNWFGVMENVVDLEDEE</sequence>
<reference evidence="1" key="1">
    <citation type="submission" date="2020-01" db="EMBL/GenBank/DDBJ databases">
        <authorList>
            <person name="Meier V. D."/>
            <person name="Meier V D."/>
        </authorList>
    </citation>
    <scope>NUCLEOTIDE SEQUENCE</scope>
    <source>
        <strain evidence="1">HLG_WM_MAG_03</strain>
    </source>
</reference>
<organism evidence="1">
    <name type="scientific">uncultured Sulfurovum sp</name>
    <dbReference type="NCBI Taxonomy" id="269237"/>
    <lineage>
        <taxon>Bacteria</taxon>
        <taxon>Pseudomonadati</taxon>
        <taxon>Campylobacterota</taxon>
        <taxon>Epsilonproteobacteria</taxon>
        <taxon>Campylobacterales</taxon>
        <taxon>Sulfurovaceae</taxon>
        <taxon>Sulfurovum</taxon>
        <taxon>environmental samples</taxon>
    </lineage>
</organism>
<dbReference type="EMBL" id="CACVAR010000355">
    <property type="protein sequence ID" value="CAA6823516.1"/>
    <property type="molecule type" value="Genomic_DNA"/>
</dbReference>